<dbReference type="PROSITE" id="PS50954">
    <property type="entry name" value="LEM"/>
    <property type="match status" value="1"/>
</dbReference>
<dbReference type="InterPro" id="IPR011015">
    <property type="entry name" value="LEM/LEM-like_dom_sf"/>
</dbReference>
<dbReference type="SUPFAM" id="SSF63451">
    <property type="entry name" value="LEM domain"/>
    <property type="match status" value="1"/>
</dbReference>
<protein>
    <recommendedName>
        <fullName evidence="1">LEM domain-containing protein</fullName>
    </recommendedName>
</protein>
<comment type="caution">
    <text evidence="2">The sequence shown here is derived from an EMBL/GenBank/DDBJ whole genome shotgun (WGS) entry which is preliminary data.</text>
</comment>
<dbReference type="Proteomes" id="UP001292079">
    <property type="component" value="Unassembled WGS sequence"/>
</dbReference>
<reference evidence="2" key="2">
    <citation type="journal article" date="2023" name="Infect Dis Poverty">
        <title>Chromosome-scale genome of the human blood fluke Schistosoma mekongi and its implications for public health.</title>
        <authorList>
            <person name="Zhou M."/>
            <person name="Xu L."/>
            <person name="Xu D."/>
            <person name="Chen W."/>
            <person name="Khan J."/>
            <person name="Hu Y."/>
            <person name="Huang H."/>
            <person name="Wei H."/>
            <person name="Zhang Y."/>
            <person name="Chusongsang P."/>
            <person name="Tanasarnprasert K."/>
            <person name="Hu X."/>
            <person name="Limpanont Y."/>
            <person name="Lv Z."/>
        </authorList>
    </citation>
    <scope>NUCLEOTIDE SEQUENCE</scope>
    <source>
        <strain evidence="2">LV_2022a</strain>
    </source>
</reference>
<proteinExistence type="predicted"/>
<name>A0AAE1ZAF2_SCHME</name>
<evidence type="ECO:0000313" key="2">
    <source>
        <dbReference type="EMBL" id="KAK4470268.1"/>
    </source>
</evidence>
<organism evidence="2 3">
    <name type="scientific">Schistosoma mekongi</name>
    <name type="common">Parasitic worm</name>
    <dbReference type="NCBI Taxonomy" id="38744"/>
    <lineage>
        <taxon>Eukaryota</taxon>
        <taxon>Metazoa</taxon>
        <taxon>Spiralia</taxon>
        <taxon>Lophotrochozoa</taxon>
        <taxon>Platyhelminthes</taxon>
        <taxon>Trematoda</taxon>
        <taxon>Digenea</taxon>
        <taxon>Strigeidida</taxon>
        <taxon>Schistosomatoidea</taxon>
        <taxon>Schistosomatidae</taxon>
        <taxon>Schistosoma</taxon>
    </lineage>
</organism>
<dbReference type="Gene3D" id="1.10.720.40">
    <property type="match status" value="1"/>
</dbReference>
<dbReference type="EMBL" id="JALJAT010000004">
    <property type="protein sequence ID" value="KAK4470268.1"/>
    <property type="molecule type" value="Genomic_DNA"/>
</dbReference>
<dbReference type="AlphaFoldDB" id="A0AAE1ZAF2"/>
<sequence length="131" mass="15249">MERILRLSDDELRDELSSKGYYPPPIQDDITRKILRRKLAILIDPSLVIDEPVQNSDSSCDSDTTNIHESQNVSVRLRNRVRFSEPQEEMSTVTGERTHSAFRYTLEKHKCHLSVHADTHFPSNNHYVLFI</sequence>
<gene>
    <name evidence="2" type="ORF">MN116_005602</name>
</gene>
<evidence type="ECO:0000313" key="3">
    <source>
        <dbReference type="Proteomes" id="UP001292079"/>
    </source>
</evidence>
<keyword evidence="3" id="KW-1185">Reference proteome</keyword>
<dbReference type="CDD" id="cd12934">
    <property type="entry name" value="LEM"/>
    <property type="match status" value="1"/>
</dbReference>
<dbReference type="InterPro" id="IPR003887">
    <property type="entry name" value="LEM_dom"/>
</dbReference>
<evidence type="ECO:0000259" key="1">
    <source>
        <dbReference type="PROSITE" id="PS50954"/>
    </source>
</evidence>
<accession>A0AAE1ZAF2</accession>
<dbReference type="SMART" id="SM00540">
    <property type="entry name" value="LEM"/>
    <property type="match status" value="1"/>
</dbReference>
<feature type="domain" description="LEM" evidence="1">
    <location>
        <begin position="1"/>
        <end position="46"/>
    </location>
</feature>
<reference evidence="2" key="1">
    <citation type="submission" date="2022-04" db="EMBL/GenBank/DDBJ databases">
        <authorList>
            <person name="Xu L."/>
            <person name="Lv Z."/>
        </authorList>
    </citation>
    <scope>NUCLEOTIDE SEQUENCE</scope>
    <source>
        <strain evidence="2">LV_2022a</strain>
    </source>
</reference>